<organism evidence="2 3">
    <name type="scientific">Cinchona calisaya</name>
    <dbReference type="NCBI Taxonomy" id="153742"/>
    <lineage>
        <taxon>Eukaryota</taxon>
        <taxon>Viridiplantae</taxon>
        <taxon>Streptophyta</taxon>
        <taxon>Embryophyta</taxon>
        <taxon>Tracheophyta</taxon>
        <taxon>Spermatophyta</taxon>
        <taxon>Magnoliopsida</taxon>
        <taxon>eudicotyledons</taxon>
        <taxon>Gunneridae</taxon>
        <taxon>Pentapetalae</taxon>
        <taxon>asterids</taxon>
        <taxon>lamiids</taxon>
        <taxon>Gentianales</taxon>
        <taxon>Rubiaceae</taxon>
        <taxon>Cinchonoideae</taxon>
        <taxon>Cinchoneae</taxon>
        <taxon>Cinchona</taxon>
    </lineage>
</organism>
<dbReference type="AlphaFoldDB" id="A0ABD2Y690"/>
<feature type="region of interest" description="Disordered" evidence="1">
    <location>
        <begin position="77"/>
        <end position="103"/>
    </location>
</feature>
<proteinExistence type="predicted"/>
<sequence>MSLSVSFPLKTWVEHLREGLSQLISLEEYVPQLTTTSRGFTFKLQFHLLSPFTYLTRMPLLYPQPNQLKVGYSKVLNETENESEDESRDKWEAKTNEGVEEET</sequence>
<evidence type="ECO:0000313" key="3">
    <source>
        <dbReference type="Proteomes" id="UP001630127"/>
    </source>
</evidence>
<evidence type="ECO:0000256" key="1">
    <source>
        <dbReference type="SAM" id="MobiDB-lite"/>
    </source>
</evidence>
<keyword evidence="3" id="KW-1185">Reference proteome</keyword>
<reference evidence="2 3" key="1">
    <citation type="submission" date="2024-11" db="EMBL/GenBank/DDBJ databases">
        <title>A near-complete genome assembly of Cinchona calisaya.</title>
        <authorList>
            <person name="Lian D.C."/>
            <person name="Zhao X.W."/>
            <person name="Wei L."/>
        </authorList>
    </citation>
    <scope>NUCLEOTIDE SEQUENCE [LARGE SCALE GENOMIC DNA]</scope>
    <source>
        <tissue evidence="2">Nenye</tissue>
    </source>
</reference>
<dbReference type="EMBL" id="JBJUIK010000015">
    <property type="protein sequence ID" value="KAL3503008.1"/>
    <property type="molecule type" value="Genomic_DNA"/>
</dbReference>
<dbReference type="Proteomes" id="UP001630127">
    <property type="component" value="Unassembled WGS sequence"/>
</dbReference>
<name>A0ABD2Y690_9GENT</name>
<accession>A0ABD2Y690</accession>
<protein>
    <submittedName>
        <fullName evidence="2">Uncharacterized protein</fullName>
    </submittedName>
</protein>
<gene>
    <name evidence="2" type="ORF">ACH5RR_037457</name>
</gene>
<feature type="compositionally biased region" description="Basic and acidic residues" evidence="1">
    <location>
        <begin position="87"/>
        <end position="97"/>
    </location>
</feature>
<comment type="caution">
    <text evidence="2">The sequence shown here is derived from an EMBL/GenBank/DDBJ whole genome shotgun (WGS) entry which is preliminary data.</text>
</comment>
<evidence type="ECO:0000313" key="2">
    <source>
        <dbReference type="EMBL" id="KAL3503008.1"/>
    </source>
</evidence>